<evidence type="ECO:0008006" key="4">
    <source>
        <dbReference type="Google" id="ProtNLM"/>
    </source>
</evidence>
<evidence type="ECO:0000256" key="1">
    <source>
        <dbReference type="SAM" id="SignalP"/>
    </source>
</evidence>
<keyword evidence="3" id="KW-1185">Reference proteome</keyword>
<sequence>MAMFHSFAALLEARLQASLLEWVFVFDLRPKGFSRGQSCQLSSLAIVLSGGCGFRAMNTFLFQGGVYGGAAQCAPQWPGCLRRTLSPKAFFFGPFYVNGMANHFQ</sequence>
<feature type="chain" id="PRO_5036448364" description="Secreted protein" evidence="1">
    <location>
        <begin position="18"/>
        <end position="105"/>
    </location>
</feature>
<feature type="signal peptide" evidence="1">
    <location>
        <begin position="1"/>
        <end position="17"/>
    </location>
</feature>
<dbReference type="EMBL" id="JAAWWB010000435">
    <property type="protein sequence ID" value="KAG6736902.1"/>
    <property type="molecule type" value="Genomic_DNA"/>
</dbReference>
<dbReference type="Proteomes" id="UP000886885">
    <property type="component" value="Unassembled WGS sequence"/>
</dbReference>
<gene>
    <name evidence="2" type="ORF">POTOM_060166</name>
</gene>
<dbReference type="AlphaFoldDB" id="A0A8X7XTQ2"/>
<reference evidence="2" key="1">
    <citation type="journal article" date="2020" name="bioRxiv">
        <title>Hybrid origin of Populus tomentosa Carr. identified through genome sequencing and phylogenomic analysis.</title>
        <authorList>
            <person name="An X."/>
            <person name="Gao K."/>
            <person name="Chen Z."/>
            <person name="Li J."/>
            <person name="Yang X."/>
            <person name="Yang X."/>
            <person name="Zhou J."/>
            <person name="Guo T."/>
            <person name="Zhao T."/>
            <person name="Huang S."/>
            <person name="Miao D."/>
            <person name="Khan W.U."/>
            <person name="Rao P."/>
            <person name="Ye M."/>
            <person name="Lei B."/>
            <person name="Liao W."/>
            <person name="Wang J."/>
            <person name="Ji L."/>
            <person name="Li Y."/>
            <person name="Guo B."/>
            <person name="Mustafa N.S."/>
            <person name="Li S."/>
            <person name="Yun Q."/>
            <person name="Keller S.R."/>
            <person name="Mao J."/>
            <person name="Zhang R."/>
            <person name="Strauss S.H."/>
        </authorList>
    </citation>
    <scope>NUCLEOTIDE SEQUENCE</scope>
    <source>
        <strain evidence="2">GM15</strain>
        <tissue evidence="2">Leaf</tissue>
    </source>
</reference>
<organism evidence="2 3">
    <name type="scientific">Populus tomentosa</name>
    <name type="common">Chinese white poplar</name>
    <dbReference type="NCBI Taxonomy" id="118781"/>
    <lineage>
        <taxon>Eukaryota</taxon>
        <taxon>Viridiplantae</taxon>
        <taxon>Streptophyta</taxon>
        <taxon>Embryophyta</taxon>
        <taxon>Tracheophyta</taxon>
        <taxon>Spermatophyta</taxon>
        <taxon>Magnoliopsida</taxon>
        <taxon>eudicotyledons</taxon>
        <taxon>Gunneridae</taxon>
        <taxon>Pentapetalae</taxon>
        <taxon>rosids</taxon>
        <taxon>fabids</taxon>
        <taxon>Malpighiales</taxon>
        <taxon>Salicaceae</taxon>
        <taxon>Saliceae</taxon>
        <taxon>Populus</taxon>
    </lineage>
</organism>
<keyword evidence="1" id="KW-0732">Signal</keyword>
<comment type="caution">
    <text evidence="2">The sequence shown here is derived from an EMBL/GenBank/DDBJ whole genome shotgun (WGS) entry which is preliminary data.</text>
</comment>
<protein>
    <recommendedName>
        <fullName evidence="4">Secreted protein</fullName>
    </recommendedName>
</protein>
<accession>A0A8X7XTQ2</accession>
<evidence type="ECO:0000313" key="2">
    <source>
        <dbReference type="EMBL" id="KAG6736902.1"/>
    </source>
</evidence>
<proteinExistence type="predicted"/>
<name>A0A8X7XTQ2_POPTO</name>
<evidence type="ECO:0000313" key="3">
    <source>
        <dbReference type="Proteomes" id="UP000886885"/>
    </source>
</evidence>